<dbReference type="SUPFAM" id="SSF51338">
    <property type="entry name" value="Composite domain of metallo-dependent hydrolases"/>
    <property type="match status" value="1"/>
</dbReference>
<dbReference type="PANTHER" id="PTHR11647">
    <property type="entry name" value="HYDRANTOINASE/DIHYDROPYRIMIDINASE FAMILY MEMBER"/>
    <property type="match status" value="1"/>
</dbReference>
<dbReference type="Gene3D" id="3.20.20.140">
    <property type="entry name" value="Metal-dependent hydrolases"/>
    <property type="match status" value="1"/>
</dbReference>
<dbReference type="InterPro" id="IPR011059">
    <property type="entry name" value="Metal-dep_hydrolase_composite"/>
</dbReference>
<comment type="caution">
    <text evidence="3">The sequence shown here is derived from an EMBL/GenBank/DDBJ whole genome shotgun (WGS) entry which is preliminary data.</text>
</comment>
<dbReference type="Gene3D" id="3.30.1490.130">
    <property type="entry name" value="D-aminoacylase. Domain 3"/>
    <property type="match status" value="1"/>
</dbReference>
<reference evidence="3 4" key="1">
    <citation type="submission" date="2020-07" db="EMBL/GenBank/DDBJ databases">
        <authorList>
            <person name="Xu S."/>
            <person name="Li A."/>
        </authorList>
    </citation>
    <scope>NUCLEOTIDE SEQUENCE [LARGE SCALE GENOMIC DNA]</scope>
    <source>
        <strain evidence="3 4">SG-8</strain>
    </source>
</reference>
<dbReference type="PANTHER" id="PTHR11647:SF1">
    <property type="entry name" value="COLLAPSIN RESPONSE MEDIATOR PROTEIN"/>
    <property type="match status" value="1"/>
</dbReference>
<accession>A0A7W3U121</accession>
<feature type="domain" description="Amidohydrolase 3" evidence="2">
    <location>
        <begin position="330"/>
        <end position="456"/>
    </location>
</feature>
<dbReference type="SUPFAM" id="SSF51556">
    <property type="entry name" value="Metallo-dependent hydrolases"/>
    <property type="match status" value="1"/>
</dbReference>
<dbReference type="Proteomes" id="UP000552587">
    <property type="component" value="Unassembled WGS sequence"/>
</dbReference>
<dbReference type="GO" id="GO:0005829">
    <property type="term" value="C:cytosol"/>
    <property type="evidence" value="ECO:0007669"/>
    <property type="project" value="TreeGrafter"/>
</dbReference>
<dbReference type="InterPro" id="IPR050378">
    <property type="entry name" value="Metallo-dep_Hydrolases_sf"/>
</dbReference>
<evidence type="ECO:0000313" key="3">
    <source>
        <dbReference type="EMBL" id="MBB1086996.1"/>
    </source>
</evidence>
<dbReference type="InterPro" id="IPR013108">
    <property type="entry name" value="Amidohydro_3"/>
</dbReference>
<dbReference type="CDD" id="cd01297">
    <property type="entry name" value="D-aminoacylase"/>
    <property type="match status" value="1"/>
</dbReference>
<dbReference type="InterPro" id="IPR032466">
    <property type="entry name" value="Metal_Hydrolase"/>
</dbReference>
<evidence type="ECO:0000259" key="2">
    <source>
        <dbReference type="Pfam" id="PF07969"/>
    </source>
</evidence>
<protein>
    <submittedName>
        <fullName evidence="3">D-aminoacylase</fullName>
    </submittedName>
</protein>
<dbReference type="Gene3D" id="2.30.40.10">
    <property type="entry name" value="Urease, subunit C, domain 1"/>
    <property type="match status" value="1"/>
</dbReference>
<dbReference type="AlphaFoldDB" id="A0A7W3U121"/>
<dbReference type="RefSeq" id="WP_182667788.1">
    <property type="nucleotide sequence ID" value="NZ_JACHTE010000001.1"/>
</dbReference>
<feature type="domain" description="Amidohydrolase 3" evidence="2">
    <location>
        <begin position="45"/>
        <end position="257"/>
    </location>
</feature>
<dbReference type="EMBL" id="JACHTE010000001">
    <property type="protein sequence ID" value="MBB1086996.1"/>
    <property type="molecule type" value="Genomic_DNA"/>
</dbReference>
<evidence type="ECO:0000256" key="1">
    <source>
        <dbReference type="SAM" id="MobiDB-lite"/>
    </source>
</evidence>
<feature type="region of interest" description="Disordered" evidence="1">
    <location>
        <begin position="461"/>
        <end position="489"/>
    </location>
</feature>
<name>A0A7W3U121_9GAMM</name>
<organism evidence="3 4">
    <name type="scientific">Marilutibacter penaei</name>
    <dbReference type="NCBI Taxonomy" id="2759900"/>
    <lineage>
        <taxon>Bacteria</taxon>
        <taxon>Pseudomonadati</taxon>
        <taxon>Pseudomonadota</taxon>
        <taxon>Gammaproteobacteria</taxon>
        <taxon>Lysobacterales</taxon>
        <taxon>Lysobacteraceae</taxon>
        <taxon>Marilutibacter</taxon>
    </lineage>
</organism>
<proteinExistence type="predicted"/>
<evidence type="ECO:0000313" key="4">
    <source>
        <dbReference type="Proteomes" id="UP000552587"/>
    </source>
</evidence>
<dbReference type="InterPro" id="IPR023100">
    <property type="entry name" value="D-aminoacylase_insert_dom_sf"/>
</dbReference>
<dbReference type="GO" id="GO:0016811">
    <property type="term" value="F:hydrolase activity, acting on carbon-nitrogen (but not peptide) bonds, in linear amides"/>
    <property type="evidence" value="ECO:0007669"/>
    <property type="project" value="InterPro"/>
</dbReference>
<dbReference type="Pfam" id="PF07969">
    <property type="entry name" value="Amidohydro_3"/>
    <property type="match status" value="2"/>
</dbReference>
<sequence>MRVDTLIRGARVVDGSGGDVRALDVGIIGDRLAVLAPGASCKATRTVDAAGLHLAPGFIDIHTHDDTVAVTAPAMRAKLSQGVTTVVVGNCGISASPVTLRGAPPNPMNLLGGADAFRYPRFADYAAAIEQARPNANVAALVGHTALRANHLERLDRAATPGEIDAMRRQLREALDEGAIGLSSGLAYDSARAAPTAEVMALVVELATHDALYTTHLRTEFEGVFDAIREALDTAAHGRVRLLVSHLKCAGAGTWGRSGELLAQLDAGATGQPVACDCYPYAASASTIDPEQVRPGTTVWISGSTPHPEQAGRGLDAIAADWGMSQVDAARRLMPGGAVYHCMQESDVQAILVHPRTMIGSDGLPADPRPHPRLWGTFPRVLGHYSRELGLFDLPTAIHRMTGLSADWLRLERRGRIADGFHADLVLFDAARIRDRATYEAPTQPADGIVEVWVNGIPSHRPDIDTPGRAGRLLRRGPSPTFHSTRHSP</sequence>
<dbReference type="GO" id="GO:0016812">
    <property type="term" value="F:hydrolase activity, acting on carbon-nitrogen (but not peptide) bonds, in cyclic amides"/>
    <property type="evidence" value="ECO:0007669"/>
    <property type="project" value="TreeGrafter"/>
</dbReference>
<gene>
    <name evidence="3" type="ORF">H4F99_00680</name>
</gene>
<keyword evidence="4" id="KW-1185">Reference proteome</keyword>